<dbReference type="SUPFAM" id="SSF55486">
    <property type="entry name" value="Metalloproteases ('zincins'), catalytic domain"/>
    <property type="match status" value="1"/>
</dbReference>
<sequence>MKVGIAAVLVMIVTCSVMLIWILATDQRRKAATGGSRSQECHQYAKRLRESLNLSVDPGTDFTRYVCDGWSRTHVFCVAEEAFMSTFDRMSRFVRALDIPARGQTPVQQAAAFNRDCVKVLRGERNEMPRVRLALAAAGIT</sequence>
<proteinExistence type="predicted"/>
<evidence type="ECO:0000313" key="3">
    <source>
        <dbReference type="Proteomes" id="UP000821837"/>
    </source>
</evidence>
<protein>
    <submittedName>
        <fullName evidence="2">Uncharacterized protein</fullName>
    </submittedName>
</protein>
<reference evidence="2" key="1">
    <citation type="journal article" date="2020" name="Cell">
        <title>Large-Scale Comparative Analyses of Tick Genomes Elucidate Their Genetic Diversity and Vector Capacities.</title>
        <authorList>
            <consortium name="Tick Genome and Microbiome Consortium (TIGMIC)"/>
            <person name="Jia N."/>
            <person name="Wang J."/>
            <person name="Shi W."/>
            <person name="Du L."/>
            <person name="Sun Y."/>
            <person name="Zhan W."/>
            <person name="Jiang J.F."/>
            <person name="Wang Q."/>
            <person name="Zhang B."/>
            <person name="Ji P."/>
            <person name="Bell-Sakyi L."/>
            <person name="Cui X.M."/>
            <person name="Yuan T.T."/>
            <person name="Jiang B.G."/>
            <person name="Yang W.F."/>
            <person name="Lam T.T."/>
            <person name="Chang Q.C."/>
            <person name="Ding S.J."/>
            <person name="Wang X.J."/>
            <person name="Zhu J.G."/>
            <person name="Ruan X.D."/>
            <person name="Zhao L."/>
            <person name="Wei J.T."/>
            <person name="Ye R.Z."/>
            <person name="Que T.C."/>
            <person name="Du C.H."/>
            <person name="Zhou Y.H."/>
            <person name="Cheng J.X."/>
            <person name="Dai P.F."/>
            <person name="Guo W.B."/>
            <person name="Han X.H."/>
            <person name="Huang E.J."/>
            <person name="Li L.F."/>
            <person name="Wei W."/>
            <person name="Gao Y.C."/>
            <person name="Liu J.Z."/>
            <person name="Shao H.Z."/>
            <person name="Wang X."/>
            <person name="Wang C.C."/>
            <person name="Yang T.C."/>
            <person name="Huo Q.B."/>
            <person name="Li W."/>
            <person name="Chen H.Y."/>
            <person name="Chen S.E."/>
            <person name="Zhou L.G."/>
            <person name="Ni X.B."/>
            <person name="Tian J.H."/>
            <person name="Sheng Y."/>
            <person name="Liu T."/>
            <person name="Pan Y.S."/>
            <person name="Xia L.Y."/>
            <person name="Li J."/>
            <person name="Zhao F."/>
            <person name="Cao W.C."/>
        </authorList>
    </citation>
    <scope>NUCLEOTIDE SEQUENCE</scope>
    <source>
        <strain evidence="2">Rsan-2018</strain>
    </source>
</reference>
<dbReference type="EMBL" id="JABSTV010001250">
    <property type="protein sequence ID" value="KAH7957025.1"/>
    <property type="molecule type" value="Genomic_DNA"/>
</dbReference>
<name>A0A9D4PWI5_RHISA</name>
<dbReference type="InterPro" id="IPR000718">
    <property type="entry name" value="Peptidase_M13"/>
</dbReference>
<keyword evidence="3" id="KW-1185">Reference proteome</keyword>
<dbReference type="VEuPathDB" id="VectorBase:RSAN_027891"/>
<gene>
    <name evidence="2" type="ORF">HPB52_014375</name>
</gene>
<keyword evidence="1" id="KW-0472">Membrane</keyword>
<keyword evidence="1" id="KW-0812">Transmembrane</keyword>
<dbReference type="Gene3D" id="3.40.390.10">
    <property type="entry name" value="Collagenase (Catalytic Domain)"/>
    <property type="match status" value="1"/>
</dbReference>
<organism evidence="2 3">
    <name type="scientific">Rhipicephalus sanguineus</name>
    <name type="common">Brown dog tick</name>
    <name type="synonym">Ixodes sanguineus</name>
    <dbReference type="NCBI Taxonomy" id="34632"/>
    <lineage>
        <taxon>Eukaryota</taxon>
        <taxon>Metazoa</taxon>
        <taxon>Ecdysozoa</taxon>
        <taxon>Arthropoda</taxon>
        <taxon>Chelicerata</taxon>
        <taxon>Arachnida</taxon>
        <taxon>Acari</taxon>
        <taxon>Parasitiformes</taxon>
        <taxon>Ixodida</taxon>
        <taxon>Ixodoidea</taxon>
        <taxon>Ixodidae</taxon>
        <taxon>Rhipicephalinae</taxon>
        <taxon>Rhipicephalus</taxon>
        <taxon>Rhipicephalus</taxon>
    </lineage>
</organism>
<dbReference type="Gene3D" id="1.10.1380.10">
    <property type="entry name" value="Neutral endopeptidase , domain2"/>
    <property type="match status" value="1"/>
</dbReference>
<dbReference type="GO" id="GO:0004222">
    <property type="term" value="F:metalloendopeptidase activity"/>
    <property type="evidence" value="ECO:0007669"/>
    <property type="project" value="InterPro"/>
</dbReference>
<dbReference type="AlphaFoldDB" id="A0A9D4PWI5"/>
<feature type="transmembrane region" description="Helical" evidence="1">
    <location>
        <begin position="6"/>
        <end position="24"/>
    </location>
</feature>
<dbReference type="InterPro" id="IPR042089">
    <property type="entry name" value="Peptidase_M13_dom_2"/>
</dbReference>
<dbReference type="GO" id="GO:0006508">
    <property type="term" value="P:proteolysis"/>
    <property type="evidence" value="ECO:0007669"/>
    <property type="project" value="InterPro"/>
</dbReference>
<evidence type="ECO:0000256" key="1">
    <source>
        <dbReference type="SAM" id="Phobius"/>
    </source>
</evidence>
<dbReference type="Proteomes" id="UP000821837">
    <property type="component" value="Unassembled WGS sequence"/>
</dbReference>
<evidence type="ECO:0000313" key="2">
    <source>
        <dbReference type="EMBL" id="KAH7957025.1"/>
    </source>
</evidence>
<comment type="caution">
    <text evidence="2">The sequence shown here is derived from an EMBL/GenBank/DDBJ whole genome shotgun (WGS) entry which is preliminary data.</text>
</comment>
<dbReference type="PROSITE" id="PS51885">
    <property type="entry name" value="NEPRILYSIN"/>
    <property type="match status" value="1"/>
</dbReference>
<dbReference type="InterPro" id="IPR024079">
    <property type="entry name" value="MetalloPept_cat_dom_sf"/>
</dbReference>
<accession>A0A9D4PWI5</accession>
<reference evidence="2" key="2">
    <citation type="submission" date="2021-09" db="EMBL/GenBank/DDBJ databases">
        <authorList>
            <person name="Jia N."/>
            <person name="Wang J."/>
            <person name="Shi W."/>
            <person name="Du L."/>
            <person name="Sun Y."/>
            <person name="Zhan W."/>
            <person name="Jiang J."/>
            <person name="Wang Q."/>
            <person name="Zhang B."/>
            <person name="Ji P."/>
            <person name="Sakyi L.B."/>
            <person name="Cui X."/>
            <person name="Yuan T."/>
            <person name="Jiang B."/>
            <person name="Yang W."/>
            <person name="Lam T.T.-Y."/>
            <person name="Chang Q."/>
            <person name="Ding S."/>
            <person name="Wang X."/>
            <person name="Zhu J."/>
            <person name="Ruan X."/>
            <person name="Zhao L."/>
            <person name="Wei J."/>
            <person name="Que T."/>
            <person name="Du C."/>
            <person name="Cheng J."/>
            <person name="Dai P."/>
            <person name="Han X."/>
            <person name="Huang E."/>
            <person name="Gao Y."/>
            <person name="Liu J."/>
            <person name="Shao H."/>
            <person name="Ye R."/>
            <person name="Li L."/>
            <person name="Wei W."/>
            <person name="Wang X."/>
            <person name="Wang C."/>
            <person name="Huo Q."/>
            <person name="Li W."/>
            <person name="Guo W."/>
            <person name="Chen H."/>
            <person name="Chen S."/>
            <person name="Zhou L."/>
            <person name="Zhou L."/>
            <person name="Ni X."/>
            <person name="Tian J."/>
            <person name="Zhou Y."/>
            <person name="Sheng Y."/>
            <person name="Liu T."/>
            <person name="Pan Y."/>
            <person name="Xia L."/>
            <person name="Li J."/>
            <person name="Zhao F."/>
            <person name="Cao W."/>
        </authorList>
    </citation>
    <scope>NUCLEOTIDE SEQUENCE</scope>
    <source>
        <strain evidence="2">Rsan-2018</strain>
        <tissue evidence="2">Larvae</tissue>
    </source>
</reference>
<keyword evidence="1" id="KW-1133">Transmembrane helix</keyword>